<protein>
    <submittedName>
        <fullName evidence="1">6054_t:CDS:1</fullName>
    </submittedName>
</protein>
<evidence type="ECO:0000313" key="2">
    <source>
        <dbReference type="Proteomes" id="UP000789570"/>
    </source>
</evidence>
<organism evidence="1 2">
    <name type="scientific">Funneliformis caledonium</name>
    <dbReference type="NCBI Taxonomy" id="1117310"/>
    <lineage>
        <taxon>Eukaryota</taxon>
        <taxon>Fungi</taxon>
        <taxon>Fungi incertae sedis</taxon>
        <taxon>Mucoromycota</taxon>
        <taxon>Glomeromycotina</taxon>
        <taxon>Glomeromycetes</taxon>
        <taxon>Glomerales</taxon>
        <taxon>Glomeraceae</taxon>
        <taxon>Funneliformis</taxon>
    </lineage>
</organism>
<gene>
    <name evidence="1" type="ORF">FCALED_LOCUS8104</name>
</gene>
<name>A0A9N9G7Z1_9GLOM</name>
<comment type="caution">
    <text evidence="1">The sequence shown here is derived from an EMBL/GenBank/DDBJ whole genome shotgun (WGS) entry which is preliminary data.</text>
</comment>
<dbReference type="EMBL" id="CAJVPQ010002296">
    <property type="protein sequence ID" value="CAG8591277.1"/>
    <property type="molecule type" value="Genomic_DNA"/>
</dbReference>
<dbReference type="Proteomes" id="UP000789570">
    <property type="component" value="Unassembled WGS sequence"/>
</dbReference>
<evidence type="ECO:0000313" key="1">
    <source>
        <dbReference type="EMBL" id="CAG8591277.1"/>
    </source>
</evidence>
<sequence>MGTHYLTLTENCESELMADIFRFASLVILEIQKKFPDHTELEELIRFYGKSYLPNYPISIIDSENIRNEYVECECRSSKQNIIKTDHRNRLSNNTLHLLLLVSLDDIQIEDFDFNQAFAI</sequence>
<keyword evidence="2" id="KW-1185">Reference proteome</keyword>
<accession>A0A9N9G7Z1</accession>
<reference evidence="1" key="1">
    <citation type="submission" date="2021-06" db="EMBL/GenBank/DDBJ databases">
        <authorList>
            <person name="Kallberg Y."/>
            <person name="Tangrot J."/>
            <person name="Rosling A."/>
        </authorList>
    </citation>
    <scope>NUCLEOTIDE SEQUENCE</scope>
    <source>
        <strain evidence="1">UK204</strain>
    </source>
</reference>
<dbReference type="AlphaFoldDB" id="A0A9N9G7Z1"/>
<proteinExistence type="predicted"/>